<comment type="caution">
    <text evidence="1">The sequence shown here is derived from an EMBL/GenBank/DDBJ whole genome shotgun (WGS) entry which is preliminary data.</text>
</comment>
<protein>
    <submittedName>
        <fullName evidence="1">Uncharacterized protein</fullName>
    </submittedName>
</protein>
<dbReference type="Gene3D" id="3.10.10.10">
    <property type="entry name" value="HIV Type 1 Reverse Transcriptase, subunit A, domain 1"/>
    <property type="match status" value="1"/>
</dbReference>
<evidence type="ECO:0000313" key="2">
    <source>
        <dbReference type="Proteomes" id="UP001215280"/>
    </source>
</evidence>
<accession>A0AAD7HAC8</accession>
<gene>
    <name evidence="1" type="ORF">DFH07DRAFT_973947</name>
</gene>
<reference evidence="1" key="1">
    <citation type="submission" date="2023-03" db="EMBL/GenBank/DDBJ databases">
        <title>Massive genome expansion in bonnet fungi (Mycena s.s.) driven by repeated elements and novel gene families across ecological guilds.</title>
        <authorList>
            <consortium name="Lawrence Berkeley National Laboratory"/>
            <person name="Harder C.B."/>
            <person name="Miyauchi S."/>
            <person name="Viragh M."/>
            <person name="Kuo A."/>
            <person name="Thoen E."/>
            <person name="Andreopoulos B."/>
            <person name="Lu D."/>
            <person name="Skrede I."/>
            <person name="Drula E."/>
            <person name="Henrissat B."/>
            <person name="Morin E."/>
            <person name="Kohler A."/>
            <person name="Barry K."/>
            <person name="LaButti K."/>
            <person name="Morin E."/>
            <person name="Salamov A."/>
            <person name="Lipzen A."/>
            <person name="Mereny Z."/>
            <person name="Hegedus B."/>
            <person name="Baldrian P."/>
            <person name="Stursova M."/>
            <person name="Weitz H."/>
            <person name="Taylor A."/>
            <person name="Grigoriev I.V."/>
            <person name="Nagy L.G."/>
            <person name="Martin F."/>
            <person name="Kauserud H."/>
        </authorList>
    </citation>
    <scope>NUCLEOTIDE SEQUENCE</scope>
    <source>
        <strain evidence="1">CBHHK188m</strain>
    </source>
</reference>
<sequence length="153" mass="17369">MPGLRVVDRISRHSRYSPVSSTGEADPHGINEEALEEATQVIQLHAGRVSEDTTLVLPEDPRVHEYRAQWYQSCADLMGPIPLKLPPFREINHEIHLVDEAATYNYHMPRCPEALRPLLHEKIQRYISAGWWEMSPASQAAPLLCLPKKDNGL</sequence>
<dbReference type="EMBL" id="JARJLG010000334">
    <property type="protein sequence ID" value="KAJ7716251.1"/>
    <property type="molecule type" value="Genomic_DNA"/>
</dbReference>
<dbReference type="Proteomes" id="UP001215280">
    <property type="component" value="Unassembled WGS sequence"/>
</dbReference>
<dbReference type="SUPFAM" id="SSF56672">
    <property type="entry name" value="DNA/RNA polymerases"/>
    <property type="match status" value="1"/>
</dbReference>
<dbReference type="InterPro" id="IPR043502">
    <property type="entry name" value="DNA/RNA_pol_sf"/>
</dbReference>
<dbReference type="AlphaFoldDB" id="A0AAD7HAC8"/>
<organism evidence="1 2">
    <name type="scientific">Mycena maculata</name>
    <dbReference type="NCBI Taxonomy" id="230809"/>
    <lineage>
        <taxon>Eukaryota</taxon>
        <taxon>Fungi</taxon>
        <taxon>Dikarya</taxon>
        <taxon>Basidiomycota</taxon>
        <taxon>Agaricomycotina</taxon>
        <taxon>Agaricomycetes</taxon>
        <taxon>Agaricomycetidae</taxon>
        <taxon>Agaricales</taxon>
        <taxon>Marasmiineae</taxon>
        <taxon>Mycenaceae</taxon>
        <taxon>Mycena</taxon>
    </lineage>
</organism>
<evidence type="ECO:0000313" key="1">
    <source>
        <dbReference type="EMBL" id="KAJ7716251.1"/>
    </source>
</evidence>
<name>A0AAD7HAC8_9AGAR</name>
<proteinExistence type="predicted"/>
<keyword evidence="2" id="KW-1185">Reference proteome</keyword>